<dbReference type="InterPro" id="IPR012337">
    <property type="entry name" value="RNaseH-like_sf"/>
</dbReference>
<dbReference type="SUPFAM" id="SSF53098">
    <property type="entry name" value="Ribonuclease H-like"/>
    <property type="match status" value="1"/>
</dbReference>
<reference evidence="2" key="1">
    <citation type="journal article" date="2019" name="Gigascience">
        <title>De novo genome assembly of the endangered Acer yangbiense, a plant species with extremely small populations endemic to Yunnan Province, China.</title>
        <authorList>
            <person name="Yang J."/>
            <person name="Wariss H.M."/>
            <person name="Tao L."/>
            <person name="Zhang R."/>
            <person name="Yun Q."/>
            <person name="Hollingsworth P."/>
            <person name="Dao Z."/>
            <person name="Luo G."/>
            <person name="Guo H."/>
            <person name="Ma Y."/>
            <person name="Sun W."/>
        </authorList>
    </citation>
    <scope>NUCLEOTIDE SEQUENCE [LARGE SCALE GENOMIC DNA]</scope>
    <source>
        <strain evidence="2">cv. Malutang</strain>
    </source>
</reference>
<sequence length="251" mass="28622">MVILHEYPLSMVEHSGFHRFVGSVQPVFKIPSMNTFKSDILKIYDYERVKTMALLERNKGRIALTTDMRTCNNQRKGLMVITTHFVDNSWTLQSRIIRFVHVQCSHTSEMLANVMMNCLLEWNIEQKVSALTVDNCSTINAMIPIILEKLSSDSLLLSGDMFHMRCFAHILNLIVKHGLDMINDSIKRIRDSKMKAMECYFPAIYGDKTSDEIKKIHDLLLRMIKGYEGKSKASQTSSVSSSGDPTHVSLS</sequence>
<evidence type="ECO:0008006" key="3">
    <source>
        <dbReference type="Google" id="ProtNLM"/>
    </source>
</evidence>
<name>A0A5C7H8F3_9ROSI</name>
<protein>
    <recommendedName>
        <fullName evidence="3">hAT-like transposase RNase-H fold domain-containing protein</fullName>
    </recommendedName>
</protein>
<keyword evidence="2" id="KW-1185">Reference proteome</keyword>
<dbReference type="PANTHER" id="PTHR46481:SF11">
    <property type="entry name" value="ZINC FINGER BED DOMAIN-CONTAINING PROTEIN RICESLEEPER 2-LIKE"/>
    <property type="match status" value="1"/>
</dbReference>
<organism evidence="1 2">
    <name type="scientific">Acer yangbiense</name>
    <dbReference type="NCBI Taxonomy" id="1000413"/>
    <lineage>
        <taxon>Eukaryota</taxon>
        <taxon>Viridiplantae</taxon>
        <taxon>Streptophyta</taxon>
        <taxon>Embryophyta</taxon>
        <taxon>Tracheophyta</taxon>
        <taxon>Spermatophyta</taxon>
        <taxon>Magnoliopsida</taxon>
        <taxon>eudicotyledons</taxon>
        <taxon>Gunneridae</taxon>
        <taxon>Pentapetalae</taxon>
        <taxon>rosids</taxon>
        <taxon>malvids</taxon>
        <taxon>Sapindales</taxon>
        <taxon>Sapindaceae</taxon>
        <taxon>Hippocastanoideae</taxon>
        <taxon>Acereae</taxon>
        <taxon>Acer</taxon>
    </lineage>
</organism>
<proteinExistence type="predicted"/>
<dbReference type="Proteomes" id="UP000323000">
    <property type="component" value="Chromosome 10"/>
</dbReference>
<evidence type="ECO:0000313" key="1">
    <source>
        <dbReference type="EMBL" id="TXG53251.1"/>
    </source>
</evidence>
<evidence type="ECO:0000313" key="2">
    <source>
        <dbReference type="Proteomes" id="UP000323000"/>
    </source>
</evidence>
<dbReference type="PANTHER" id="PTHR46481">
    <property type="entry name" value="ZINC FINGER BED DOMAIN-CONTAINING PROTEIN 4"/>
    <property type="match status" value="1"/>
</dbReference>
<accession>A0A5C7H8F3</accession>
<comment type="caution">
    <text evidence="1">The sequence shown here is derived from an EMBL/GenBank/DDBJ whole genome shotgun (WGS) entry which is preliminary data.</text>
</comment>
<dbReference type="OrthoDB" id="1937726at2759"/>
<dbReference type="InterPro" id="IPR052035">
    <property type="entry name" value="ZnF_BED_domain_contain"/>
</dbReference>
<dbReference type="EMBL" id="VAHF01000010">
    <property type="protein sequence ID" value="TXG53251.1"/>
    <property type="molecule type" value="Genomic_DNA"/>
</dbReference>
<gene>
    <name evidence="1" type="ORF">EZV62_022420</name>
</gene>
<dbReference type="AlphaFoldDB" id="A0A5C7H8F3"/>